<evidence type="ECO:0000256" key="2">
    <source>
        <dbReference type="ARBA" id="ARBA00004370"/>
    </source>
</evidence>
<dbReference type="Gene3D" id="3.30.450.20">
    <property type="entry name" value="PAS domain"/>
    <property type="match status" value="2"/>
</dbReference>
<evidence type="ECO:0000256" key="7">
    <source>
        <dbReference type="ARBA" id="ARBA00022777"/>
    </source>
</evidence>
<dbReference type="GO" id="GO:0016020">
    <property type="term" value="C:membrane"/>
    <property type="evidence" value="ECO:0007669"/>
    <property type="project" value="UniProtKB-SubCell"/>
</dbReference>
<dbReference type="GO" id="GO:0007165">
    <property type="term" value="P:signal transduction"/>
    <property type="evidence" value="ECO:0007669"/>
    <property type="project" value="InterPro"/>
</dbReference>
<evidence type="ECO:0000256" key="6">
    <source>
        <dbReference type="ARBA" id="ARBA00022741"/>
    </source>
</evidence>
<evidence type="ECO:0000313" key="10">
    <source>
        <dbReference type="EMBL" id="XDO95278.1"/>
    </source>
</evidence>
<dbReference type="GO" id="GO:0005524">
    <property type="term" value="F:ATP binding"/>
    <property type="evidence" value="ECO:0007669"/>
    <property type="project" value="UniProtKB-KW"/>
</dbReference>
<dbReference type="Pfam" id="PF07568">
    <property type="entry name" value="HisKA_2"/>
    <property type="match status" value="1"/>
</dbReference>
<keyword evidence="6" id="KW-0547">Nucleotide-binding</keyword>
<comment type="subcellular location">
    <subcellularLocation>
        <location evidence="2">Membrane</location>
    </subcellularLocation>
</comment>
<keyword evidence="8" id="KW-0067">ATP-binding</keyword>
<evidence type="ECO:0000259" key="9">
    <source>
        <dbReference type="PROSITE" id="PS50885"/>
    </source>
</evidence>
<gene>
    <name evidence="10" type="ORF">ABOZ73_10645</name>
</gene>
<protein>
    <recommendedName>
        <fullName evidence="3">histidine kinase</fullName>
        <ecNumber evidence="3">2.7.13.3</ecNumber>
    </recommendedName>
</protein>
<keyword evidence="5" id="KW-0808">Transferase</keyword>
<reference evidence="10" key="1">
    <citation type="submission" date="2024-06" db="EMBL/GenBank/DDBJ databases">
        <title>Caulobacter inopinatus, sp. nov.</title>
        <authorList>
            <person name="Donachie S.P."/>
        </authorList>
    </citation>
    <scope>NUCLEOTIDE SEQUENCE</scope>
    <source>
        <strain evidence="10">73W</strain>
    </source>
</reference>
<evidence type="ECO:0000256" key="8">
    <source>
        <dbReference type="ARBA" id="ARBA00022840"/>
    </source>
</evidence>
<sequence length="575" mass="61533">MRLAERLGWGPSTTIRVRLAAAVAVALLPVLILSGAQTVTAFYRDAEAQRESLALGAQRSAATVQARIEAAGVLLETLGPGSTGLNCAQRLNDVKSRLPGYANLIRFDRIGRVACASDTVPPDAQRASRSWFSRMRDGARMTVEAQPGVAYSADPALLAAVRAERDGAFDGALVAVIALSSLQPETQSRALPGGAQIAMIDREGQYFAMTDPSAFPNGPPNLSAATSGKLLWTARDTAGRLRTMAAAPLVADEVYVVLSAPSPGLFSWARLNPISRLLLPVFAFVAALAAVLLAAERSIVRWIFYLERVAAIYARGRFTVRPVRADQAPPEIRELASTLDHMAGAIVTRDASLHDSLHQKDALMREIHHRVKNNLQVISSLLSLQQRALTDPASRQAIMDTRQRISALALVYRALYQGPDLKQVDLRPFLEELTAQLLSGDAGPHGAVRTEVHADPLMIDPDRLAPLALFAVEAVANAQKQVFSERPGLLRVEFRVREGEGYLDIVDDGGGLGAPGAPPSGMGMTLMNAFARQLRGRVSFDPVETGGLRIGLVFPAPEARAPDHAAAEAAAAEQS</sequence>
<dbReference type="SUPFAM" id="SSF55874">
    <property type="entry name" value="ATPase domain of HSP90 chaperone/DNA topoisomerase II/histidine kinase"/>
    <property type="match status" value="1"/>
</dbReference>
<feature type="domain" description="HAMP" evidence="9">
    <location>
        <begin position="297"/>
        <end position="351"/>
    </location>
</feature>
<organism evidence="10">
    <name type="scientific">Caulobacter sp. 73W</name>
    <dbReference type="NCBI Taxonomy" id="3161137"/>
    <lineage>
        <taxon>Bacteria</taxon>
        <taxon>Pseudomonadati</taxon>
        <taxon>Pseudomonadota</taxon>
        <taxon>Alphaproteobacteria</taxon>
        <taxon>Caulobacterales</taxon>
        <taxon>Caulobacteraceae</taxon>
        <taxon>Caulobacter</taxon>
    </lineage>
</organism>
<evidence type="ECO:0000256" key="4">
    <source>
        <dbReference type="ARBA" id="ARBA00022553"/>
    </source>
</evidence>
<dbReference type="InterPro" id="IPR003660">
    <property type="entry name" value="HAMP_dom"/>
</dbReference>
<evidence type="ECO:0000256" key="5">
    <source>
        <dbReference type="ARBA" id="ARBA00022679"/>
    </source>
</evidence>
<dbReference type="GO" id="GO:0004673">
    <property type="term" value="F:protein histidine kinase activity"/>
    <property type="evidence" value="ECO:0007669"/>
    <property type="project" value="UniProtKB-EC"/>
</dbReference>
<dbReference type="EC" id="2.7.13.3" evidence="3"/>
<dbReference type="PANTHER" id="PTHR41523">
    <property type="entry name" value="TWO-COMPONENT SYSTEM SENSOR PROTEIN"/>
    <property type="match status" value="1"/>
</dbReference>
<keyword evidence="7 10" id="KW-0418">Kinase</keyword>
<dbReference type="PANTHER" id="PTHR41523:SF8">
    <property type="entry name" value="ETHYLENE RESPONSE SENSOR PROTEIN"/>
    <property type="match status" value="1"/>
</dbReference>
<dbReference type="EMBL" id="CP158375">
    <property type="protein sequence ID" value="XDO95278.1"/>
    <property type="molecule type" value="Genomic_DNA"/>
</dbReference>
<accession>A0AB39KNT2</accession>
<dbReference type="Gene3D" id="3.30.565.10">
    <property type="entry name" value="Histidine kinase-like ATPase, C-terminal domain"/>
    <property type="match status" value="1"/>
</dbReference>
<dbReference type="InterPro" id="IPR011495">
    <property type="entry name" value="Sig_transdc_His_kin_sub2_dim/P"/>
</dbReference>
<comment type="catalytic activity">
    <reaction evidence="1">
        <text>ATP + protein L-histidine = ADP + protein N-phospho-L-histidine.</text>
        <dbReference type="EC" id="2.7.13.3"/>
    </reaction>
</comment>
<dbReference type="AlphaFoldDB" id="A0AB39KNT2"/>
<keyword evidence="4" id="KW-0597">Phosphoprotein</keyword>
<dbReference type="RefSeq" id="WP_369058129.1">
    <property type="nucleotide sequence ID" value="NZ_CP158375.1"/>
</dbReference>
<name>A0AB39KNT2_9CAUL</name>
<evidence type="ECO:0000256" key="1">
    <source>
        <dbReference type="ARBA" id="ARBA00000085"/>
    </source>
</evidence>
<evidence type="ECO:0000256" key="3">
    <source>
        <dbReference type="ARBA" id="ARBA00012438"/>
    </source>
</evidence>
<dbReference type="PROSITE" id="PS50885">
    <property type="entry name" value="HAMP"/>
    <property type="match status" value="1"/>
</dbReference>
<dbReference type="InterPro" id="IPR036890">
    <property type="entry name" value="HATPase_C_sf"/>
</dbReference>
<proteinExistence type="predicted"/>